<keyword evidence="5" id="KW-0460">Magnesium</keyword>
<dbReference type="PANTHER" id="PTHR23407:SF1">
    <property type="entry name" value="5-FORMYLTETRAHYDROFOLATE CYCLO-LIGASE"/>
    <property type="match status" value="1"/>
</dbReference>
<dbReference type="SUPFAM" id="SSF100950">
    <property type="entry name" value="NagB/RpiA/CoA transferase-like"/>
    <property type="match status" value="1"/>
</dbReference>
<dbReference type="EMBL" id="LXQD01000317">
    <property type="protein sequence ID" value="RCJ24735.1"/>
    <property type="molecule type" value="Genomic_DNA"/>
</dbReference>
<keyword evidence="2 4" id="KW-0547">Nucleotide-binding</keyword>
<evidence type="ECO:0000256" key="4">
    <source>
        <dbReference type="PIRSR" id="PIRSR006806-1"/>
    </source>
</evidence>
<dbReference type="InterPro" id="IPR037171">
    <property type="entry name" value="NagB/RpiA_transferase-like"/>
</dbReference>
<dbReference type="PANTHER" id="PTHR23407">
    <property type="entry name" value="ATPASE INHIBITOR/5-FORMYLTETRAHYDROFOLATE CYCLO-LIGASE"/>
    <property type="match status" value="1"/>
</dbReference>
<evidence type="ECO:0000256" key="5">
    <source>
        <dbReference type="RuleBase" id="RU361279"/>
    </source>
</evidence>
<evidence type="ECO:0000313" key="7">
    <source>
        <dbReference type="Proteomes" id="UP000252107"/>
    </source>
</evidence>
<comment type="similarity">
    <text evidence="1 5">Belongs to the 5-formyltetrahydrofolate cyclo-ligase family.</text>
</comment>
<keyword evidence="3 4" id="KW-0067">ATP-binding</keyword>
<comment type="caution">
    <text evidence="6">The sequence shown here is derived from an EMBL/GenBank/DDBJ whole genome shotgun (WGS) entry which is preliminary data.</text>
</comment>
<reference evidence="6" key="1">
    <citation type="submission" date="2016-04" db="EMBL/GenBank/DDBJ databases">
        <authorList>
            <person name="Tabuchi Yagui T.R."/>
        </authorList>
    </citation>
    <scope>NUCLEOTIDE SEQUENCE [LARGE SCALE GENOMIC DNA]</scope>
    <source>
        <strain evidence="6">NIES-26</strain>
    </source>
</reference>
<feature type="binding site" evidence="4">
    <location>
        <begin position="10"/>
        <end position="14"/>
    </location>
    <ligand>
        <name>ATP</name>
        <dbReference type="ChEBI" id="CHEBI:30616"/>
    </ligand>
</feature>
<name>A0A367QKX8_9NOSO</name>
<dbReference type="Pfam" id="PF01812">
    <property type="entry name" value="5-FTHF_cyc-lig"/>
    <property type="match status" value="1"/>
</dbReference>
<feature type="binding site" evidence="4">
    <location>
        <position position="61"/>
    </location>
    <ligand>
        <name>substrate</name>
    </ligand>
</feature>
<dbReference type="GO" id="GO:0005524">
    <property type="term" value="F:ATP binding"/>
    <property type="evidence" value="ECO:0007669"/>
    <property type="project" value="UniProtKB-KW"/>
</dbReference>
<comment type="catalytic activity">
    <reaction evidence="5">
        <text>(6S)-5-formyl-5,6,7,8-tetrahydrofolate + ATP = (6R)-5,10-methenyltetrahydrofolate + ADP + phosphate</text>
        <dbReference type="Rhea" id="RHEA:10488"/>
        <dbReference type="ChEBI" id="CHEBI:30616"/>
        <dbReference type="ChEBI" id="CHEBI:43474"/>
        <dbReference type="ChEBI" id="CHEBI:57455"/>
        <dbReference type="ChEBI" id="CHEBI:57457"/>
        <dbReference type="ChEBI" id="CHEBI:456216"/>
        <dbReference type="EC" id="6.3.3.2"/>
    </reaction>
</comment>
<dbReference type="GO" id="GO:0030272">
    <property type="term" value="F:5-formyltetrahydrofolate cyclo-ligase activity"/>
    <property type="evidence" value="ECO:0007669"/>
    <property type="project" value="UniProtKB-EC"/>
</dbReference>
<keyword evidence="5" id="KW-0479">Metal-binding</keyword>
<accession>A0A367QKX8</accession>
<organism evidence="6 7">
    <name type="scientific">Nostoc minutum NIES-26</name>
    <dbReference type="NCBI Taxonomy" id="1844469"/>
    <lineage>
        <taxon>Bacteria</taxon>
        <taxon>Bacillati</taxon>
        <taxon>Cyanobacteriota</taxon>
        <taxon>Cyanophyceae</taxon>
        <taxon>Nostocales</taxon>
        <taxon>Nostocaceae</taxon>
        <taxon>Nostoc</taxon>
    </lineage>
</organism>
<dbReference type="NCBIfam" id="TIGR02727">
    <property type="entry name" value="MTHFS_bact"/>
    <property type="match status" value="1"/>
</dbReference>
<evidence type="ECO:0000256" key="1">
    <source>
        <dbReference type="ARBA" id="ARBA00010638"/>
    </source>
</evidence>
<dbReference type="GO" id="GO:0035999">
    <property type="term" value="P:tetrahydrofolate interconversion"/>
    <property type="evidence" value="ECO:0007669"/>
    <property type="project" value="TreeGrafter"/>
</dbReference>
<dbReference type="Gene3D" id="3.40.50.10420">
    <property type="entry name" value="NagB/RpiA/CoA transferase-like"/>
    <property type="match status" value="1"/>
</dbReference>
<protein>
    <recommendedName>
        <fullName evidence="5">5-formyltetrahydrofolate cyclo-ligase</fullName>
        <ecNumber evidence="5">6.3.3.2</ecNumber>
    </recommendedName>
</protein>
<comment type="cofactor">
    <cofactor evidence="5">
        <name>Mg(2+)</name>
        <dbReference type="ChEBI" id="CHEBI:18420"/>
    </cofactor>
</comment>
<evidence type="ECO:0000256" key="2">
    <source>
        <dbReference type="ARBA" id="ARBA00022741"/>
    </source>
</evidence>
<proteinExistence type="inferred from homology"/>
<dbReference type="GO" id="GO:0046872">
    <property type="term" value="F:metal ion binding"/>
    <property type="evidence" value="ECO:0007669"/>
    <property type="project" value="UniProtKB-KW"/>
</dbReference>
<dbReference type="PIRSF" id="PIRSF006806">
    <property type="entry name" value="FTHF_cligase"/>
    <property type="match status" value="1"/>
</dbReference>
<gene>
    <name evidence="6" type="ORF">A6770_03500</name>
</gene>
<dbReference type="AlphaFoldDB" id="A0A367QKX8"/>
<sequence>MLDVPKADRKAELRRTLLKARQSMSVRDWREKSDRICSHLQTSILFAQAKTILAYFSFRQEPDLSPLFANTKYRWGFPRCVGKSLHWHIWEPNDNLQIGAYGITEPHANAPSIDPIEVDLVLVPSVACDYQGYRLGYGGGYYDRLLNSPEWFAKPTIGIVFDFAYLPQLPIEPWDKPLKTVFSETGLTQKD</sequence>
<dbReference type="InterPro" id="IPR024185">
    <property type="entry name" value="FTHF_cligase-like_sf"/>
</dbReference>
<dbReference type="InterPro" id="IPR002698">
    <property type="entry name" value="FTHF_cligase"/>
</dbReference>
<dbReference type="Proteomes" id="UP000252107">
    <property type="component" value="Unassembled WGS sequence"/>
</dbReference>
<feature type="binding site" evidence="4">
    <location>
        <begin position="134"/>
        <end position="142"/>
    </location>
    <ligand>
        <name>ATP</name>
        <dbReference type="ChEBI" id="CHEBI:30616"/>
    </ligand>
</feature>
<dbReference type="EC" id="6.3.3.2" evidence="5"/>
<evidence type="ECO:0000313" key="6">
    <source>
        <dbReference type="EMBL" id="RCJ24735.1"/>
    </source>
</evidence>
<keyword evidence="7" id="KW-1185">Reference proteome</keyword>
<dbReference type="GO" id="GO:0009396">
    <property type="term" value="P:folic acid-containing compound biosynthetic process"/>
    <property type="evidence" value="ECO:0007669"/>
    <property type="project" value="TreeGrafter"/>
</dbReference>
<evidence type="ECO:0000256" key="3">
    <source>
        <dbReference type="ARBA" id="ARBA00022840"/>
    </source>
</evidence>